<evidence type="ECO:0000256" key="4">
    <source>
        <dbReference type="HAMAP-Rule" id="MF_01367"/>
    </source>
</evidence>
<dbReference type="InterPro" id="IPR000218">
    <property type="entry name" value="Ribosomal_uL14"/>
</dbReference>
<dbReference type="GO" id="GO:0070180">
    <property type="term" value="F:large ribosomal subunit rRNA binding"/>
    <property type="evidence" value="ECO:0007669"/>
    <property type="project" value="TreeGrafter"/>
</dbReference>
<dbReference type="EMBL" id="MK231135">
    <property type="protein sequence ID" value="QFV17205.1"/>
    <property type="molecule type" value="Genomic_DNA"/>
</dbReference>
<dbReference type="PANTHER" id="PTHR11761">
    <property type="entry name" value="50S/60S RIBOSOMAL PROTEIN L14/L23"/>
    <property type="match status" value="1"/>
</dbReference>
<dbReference type="GO" id="GO:0003735">
    <property type="term" value="F:structural constituent of ribosome"/>
    <property type="evidence" value="ECO:0007669"/>
    <property type="project" value="InterPro"/>
</dbReference>
<comment type="subcellular location">
    <subcellularLocation>
        <location evidence="4 6">Plastid</location>
        <location evidence="4 6">Chloroplast</location>
    </subcellularLocation>
</comment>
<dbReference type="InterPro" id="IPR036853">
    <property type="entry name" value="Ribosomal_uL14_sf"/>
</dbReference>
<keyword evidence="2 4" id="KW-0689">Ribosomal protein</keyword>
<dbReference type="OMA" id="IVCVVQK"/>
<evidence type="ECO:0000313" key="7">
    <source>
        <dbReference type="EMBL" id="QFV17030.1"/>
    </source>
</evidence>
<evidence type="ECO:0000256" key="1">
    <source>
        <dbReference type="ARBA" id="ARBA00010745"/>
    </source>
</evidence>
<dbReference type="CDD" id="cd00337">
    <property type="entry name" value="Ribosomal_uL14"/>
    <property type="match status" value="1"/>
</dbReference>
<accession>A0A5P9RTU3</accession>
<proteinExistence type="inferred from homology"/>
<dbReference type="EMBL" id="MK231134">
    <property type="protein sequence ID" value="QFV17030.1"/>
    <property type="molecule type" value="Genomic_DNA"/>
</dbReference>
<evidence type="ECO:0000256" key="5">
    <source>
        <dbReference type="RuleBase" id="RU003949"/>
    </source>
</evidence>
<dbReference type="Pfam" id="PF00238">
    <property type="entry name" value="Ribosomal_L14"/>
    <property type="match status" value="1"/>
</dbReference>
<dbReference type="HAMAP" id="MF_01367">
    <property type="entry name" value="Ribosomal_uL14"/>
    <property type="match status" value="1"/>
</dbReference>
<dbReference type="InterPro" id="IPR019972">
    <property type="entry name" value="Ribosomal_uL14_CS"/>
</dbReference>
<sequence>MIQVQTRLKVADNTGAKEVMCIRVLKASTATLGDVIIVVVKEALPNMMVKKSQIFRAVVVRTKQAVRRANGMHIRFDENAVVLIDQENNPKGTRVFGPIARELREANFMKIVSLAPEVI</sequence>
<dbReference type="AlphaFoldDB" id="A0A5P9RTU3"/>
<dbReference type="InterPro" id="IPR005745">
    <property type="entry name" value="Ribosomal_uL14_bac-type"/>
</dbReference>
<evidence type="ECO:0000256" key="2">
    <source>
        <dbReference type="ARBA" id="ARBA00022980"/>
    </source>
</evidence>
<gene>
    <name evidence="4 8" type="primary">rpl14</name>
</gene>
<reference evidence="7" key="1">
    <citation type="submission" date="2018-11" db="EMBL/GenBank/DDBJ databases">
        <title>Complete Plastid Genome of Cyanidioschyzon merolae Isolate 5508.</title>
        <authorList>
            <person name="Bi G."/>
        </authorList>
    </citation>
    <scope>NUCLEOTIDE SEQUENCE</scope>
    <source>
        <strain evidence="7">5508</strain>
    </source>
</reference>
<keyword evidence="3 4" id="KW-0687">Ribonucleoprotein</keyword>
<comment type="similarity">
    <text evidence="1 4 5">Belongs to the universal ribosomal protein uL14 family.</text>
</comment>
<reference evidence="8" key="2">
    <citation type="submission" date="2018-11" db="EMBL/GenBank/DDBJ databases">
        <title>Complete Plastid Genome of Cyanidioschyzon merolae Isolate 5578.</title>
        <authorList>
            <person name="Bi G."/>
        </authorList>
    </citation>
    <scope>NUCLEOTIDE SEQUENCE</scope>
</reference>
<comment type="function">
    <text evidence="4 6">Binds to 23S rRNA.</text>
</comment>
<dbReference type="Gene3D" id="2.40.150.20">
    <property type="entry name" value="Ribosomal protein L14"/>
    <property type="match status" value="1"/>
</dbReference>
<evidence type="ECO:0000256" key="3">
    <source>
        <dbReference type="ARBA" id="ARBA00023274"/>
    </source>
</evidence>
<organism evidence="8">
    <name type="scientific">Cyanidioschyzon merolae</name>
    <name type="common">Red alga</name>
    <dbReference type="NCBI Taxonomy" id="45157"/>
    <lineage>
        <taxon>Eukaryota</taxon>
        <taxon>Rhodophyta</taxon>
        <taxon>Bangiophyceae</taxon>
        <taxon>Cyanidiales</taxon>
        <taxon>Cyanidiaceae</taxon>
        <taxon>Cyanidioschyzon</taxon>
    </lineage>
</organism>
<keyword evidence="6 8" id="KW-0150">Chloroplast</keyword>
<dbReference type="SMR" id="A0A5P9RTU3"/>
<evidence type="ECO:0000313" key="8">
    <source>
        <dbReference type="EMBL" id="QFV17205.1"/>
    </source>
</evidence>
<protein>
    <recommendedName>
        <fullName evidence="4">Large ribosomal subunit protein uL14c</fullName>
    </recommendedName>
</protein>
<dbReference type="NCBIfam" id="TIGR01067">
    <property type="entry name" value="rplN_bact"/>
    <property type="match status" value="1"/>
</dbReference>
<geneLocation type="chloroplast" evidence="8"/>
<name>A0A5P9RTU3_CYAME</name>
<dbReference type="GO" id="GO:0006412">
    <property type="term" value="P:translation"/>
    <property type="evidence" value="ECO:0007669"/>
    <property type="project" value="UniProtKB-UniRule"/>
</dbReference>
<dbReference type="SUPFAM" id="SSF50193">
    <property type="entry name" value="Ribosomal protein L14"/>
    <property type="match status" value="1"/>
</dbReference>
<dbReference type="SMART" id="SM01374">
    <property type="entry name" value="Ribosomal_L14"/>
    <property type="match status" value="1"/>
</dbReference>
<keyword evidence="4 6" id="KW-0699">rRNA-binding</keyword>
<dbReference type="GO" id="GO:0009507">
    <property type="term" value="C:chloroplast"/>
    <property type="evidence" value="ECO:0007669"/>
    <property type="project" value="UniProtKB-SubCell"/>
</dbReference>
<comment type="subunit">
    <text evidence="4 6">Part of the 50S ribosomal subunit.</text>
</comment>
<evidence type="ECO:0000256" key="6">
    <source>
        <dbReference type="RuleBase" id="RU003951"/>
    </source>
</evidence>
<dbReference type="PANTHER" id="PTHR11761:SF3">
    <property type="entry name" value="LARGE RIBOSOMAL SUBUNIT PROTEIN UL14M"/>
    <property type="match status" value="1"/>
</dbReference>
<dbReference type="PROSITE" id="PS00049">
    <property type="entry name" value="RIBOSOMAL_L14"/>
    <property type="match status" value="1"/>
</dbReference>
<keyword evidence="6 8" id="KW-0934">Plastid</keyword>
<keyword evidence="4 6" id="KW-0694">RNA-binding</keyword>
<dbReference type="GO" id="GO:0022625">
    <property type="term" value="C:cytosolic large ribosomal subunit"/>
    <property type="evidence" value="ECO:0007669"/>
    <property type="project" value="TreeGrafter"/>
</dbReference>